<dbReference type="EMBL" id="BAHC01000172">
    <property type="protein sequence ID" value="GAB92385.1"/>
    <property type="molecule type" value="Genomic_DNA"/>
</dbReference>
<dbReference type="Gene3D" id="3.40.50.720">
    <property type="entry name" value="NAD(P)-binding Rossmann-like Domain"/>
    <property type="match status" value="1"/>
</dbReference>
<proteinExistence type="predicted"/>
<dbReference type="Gene3D" id="3.90.180.10">
    <property type="entry name" value="Medium-chain alcohol dehydrogenases, catalytic domain"/>
    <property type="match status" value="1"/>
</dbReference>
<comment type="caution">
    <text evidence="1">The sequence shown here is derived from an EMBL/GenBank/DDBJ whole genome shotgun (WGS) entry which is preliminary data.</text>
</comment>
<protein>
    <submittedName>
        <fullName evidence="1">Putative oxidoreductase</fullName>
    </submittedName>
</protein>
<name>K6VZQ3_9ACTN</name>
<dbReference type="STRING" id="1108045.GORHZ_172_00030"/>
<dbReference type="eggNOG" id="COG0604">
    <property type="taxonomic scope" value="Bacteria"/>
</dbReference>
<keyword evidence="2" id="KW-1185">Reference proteome</keyword>
<sequence>MWVRPDVADLTELARLGEGCQMRPEIGEVFDLADAAAAHERGAAGHVRGKVVVRV</sequence>
<accession>K6VZQ3</accession>
<dbReference type="AlphaFoldDB" id="K6VZQ3"/>
<dbReference type="Pfam" id="PF13602">
    <property type="entry name" value="ADH_zinc_N_2"/>
    <property type="match status" value="1"/>
</dbReference>
<evidence type="ECO:0000313" key="1">
    <source>
        <dbReference type="EMBL" id="GAB92385.1"/>
    </source>
</evidence>
<evidence type="ECO:0000313" key="2">
    <source>
        <dbReference type="Proteomes" id="UP000008363"/>
    </source>
</evidence>
<organism evidence="1 2">
    <name type="scientific">Gordonia rhizosphera NBRC 16068</name>
    <dbReference type="NCBI Taxonomy" id="1108045"/>
    <lineage>
        <taxon>Bacteria</taxon>
        <taxon>Bacillati</taxon>
        <taxon>Actinomycetota</taxon>
        <taxon>Actinomycetes</taxon>
        <taxon>Mycobacteriales</taxon>
        <taxon>Gordoniaceae</taxon>
        <taxon>Gordonia</taxon>
    </lineage>
</organism>
<dbReference type="Proteomes" id="UP000008363">
    <property type="component" value="Unassembled WGS sequence"/>
</dbReference>
<gene>
    <name evidence="1" type="ORF">GORHZ_172_00030</name>
</gene>
<reference evidence="1 2" key="1">
    <citation type="submission" date="2012-08" db="EMBL/GenBank/DDBJ databases">
        <title>Whole genome shotgun sequence of Gordonia rhizosphera NBRC 16068.</title>
        <authorList>
            <person name="Takarada H."/>
            <person name="Isaki S."/>
            <person name="Hosoyama A."/>
            <person name="Tsuchikane K."/>
            <person name="Katsumata H."/>
            <person name="Baba S."/>
            <person name="Ohji S."/>
            <person name="Yamazaki S."/>
            <person name="Fujita N."/>
        </authorList>
    </citation>
    <scope>NUCLEOTIDE SEQUENCE [LARGE SCALE GENOMIC DNA]</scope>
    <source>
        <strain evidence="1 2">NBRC 16068</strain>
    </source>
</reference>